<dbReference type="Gene3D" id="1.10.10.10">
    <property type="entry name" value="Winged helix-like DNA-binding domain superfamily/Winged helix DNA-binding domain"/>
    <property type="match status" value="1"/>
</dbReference>
<name>A0A1N7EMK5_9EURY</name>
<keyword evidence="2" id="KW-1185">Reference proteome</keyword>
<dbReference type="EMBL" id="FTNO01000006">
    <property type="protein sequence ID" value="SIR89306.1"/>
    <property type="molecule type" value="Genomic_DNA"/>
</dbReference>
<dbReference type="AlphaFoldDB" id="A0A1N7EMK5"/>
<organism evidence="1 2">
    <name type="scientific">Haladaptatus litoreus</name>
    <dbReference type="NCBI Taxonomy" id="553468"/>
    <lineage>
        <taxon>Archaea</taxon>
        <taxon>Methanobacteriati</taxon>
        <taxon>Methanobacteriota</taxon>
        <taxon>Stenosarchaea group</taxon>
        <taxon>Halobacteria</taxon>
        <taxon>Halobacteriales</taxon>
        <taxon>Haladaptataceae</taxon>
        <taxon>Haladaptatus</taxon>
    </lineage>
</organism>
<evidence type="ECO:0000313" key="2">
    <source>
        <dbReference type="Proteomes" id="UP000186914"/>
    </source>
</evidence>
<gene>
    <name evidence="1" type="ORF">SAMN05421858_4406</name>
</gene>
<accession>A0A1N7EMK5</accession>
<dbReference type="InterPro" id="IPR036390">
    <property type="entry name" value="WH_DNA-bd_sf"/>
</dbReference>
<protein>
    <submittedName>
        <fullName evidence="1">Uncharacterized protein</fullName>
    </submittedName>
</protein>
<proteinExistence type="predicted"/>
<reference evidence="2" key="1">
    <citation type="submission" date="2017-01" db="EMBL/GenBank/DDBJ databases">
        <authorList>
            <person name="Varghese N."/>
            <person name="Submissions S."/>
        </authorList>
    </citation>
    <scope>NUCLEOTIDE SEQUENCE [LARGE SCALE GENOMIC DNA]</scope>
    <source>
        <strain evidence="2">CGMCC 1.7737</strain>
    </source>
</reference>
<evidence type="ECO:0000313" key="1">
    <source>
        <dbReference type="EMBL" id="SIR89306.1"/>
    </source>
</evidence>
<dbReference type="Proteomes" id="UP000186914">
    <property type="component" value="Unassembled WGS sequence"/>
</dbReference>
<sequence length="109" mass="11937">MLSKEELRVIEALDGPKTRQDLAAELDYAPSTVTNAVSHLASLNFVIRDTSTGEVLVTLSEARSLEVYQSLIKAHPHIDFPDLSAVDTRRRLVYTPAADGRAGCSTLNR</sequence>
<dbReference type="InterPro" id="IPR036388">
    <property type="entry name" value="WH-like_DNA-bd_sf"/>
</dbReference>
<dbReference type="SUPFAM" id="SSF46785">
    <property type="entry name" value="Winged helix' DNA-binding domain"/>
    <property type="match status" value="1"/>
</dbReference>